<dbReference type="Proteomes" id="UP000008064">
    <property type="component" value="Unassembled WGS sequence"/>
</dbReference>
<dbReference type="KEGG" id="sla:SERLADRAFT_462496"/>
<protein>
    <submittedName>
        <fullName evidence="1">Uncharacterized protein</fullName>
    </submittedName>
</protein>
<proteinExistence type="predicted"/>
<evidence type="ECO:0000313" key="1">
    <source>
        <dbReference type="EMBL" id="EGO28050.1"/>
    </source>
</evidence>
<name>F8NNJ3_SERL9</name>
<dbReference type="AlphaFoldDB" id="F8NNJ3"/>
<dbReference type="RefSeq" id="XP_007316141.1">
    <property type="nucleotide sequence ID" value="XM_007316079.1"/>
</dbReference>
<accession>F8NNJ3</accession>
<dbReference type="HOGENOM" id="CLU_2293403_0_0_1"/>
<sequence>MYNGTLRHNPNGDHEGSTAGIPLLSSHLKARMRRTQVPSFTTTNGLLILQPNMTVSRSSIHSSPASRRASHRRDALIGYAETMSTMNDQNINNELTCGFLR</sequence>
<dbReference type="EMBL" id="GL945431">
    <property type="protein sequence ID" value="EGO28050.1"/>
    <property type="molecule type" value="Genomic_DNA"/>
</dbReference>
<gene>
    <name evidence="1" type="ORF">SERLADRAFT_462496</name>
</gene>
<reference evidence="1" key="1">
    <citation type="submission" date="2011-04" db="EMBL/GenBank/DDBJ databases">
        <title>Evolution of plant cell wall degrading machinery underlies the functional diversity of forest fungi.</title>
        <authorList>
            <consortium name="US DOE Joint Genome Institute (JGI-PGF)"/>
            <person name="Eastwood D.C."/>
            <person name="Floudas D."/>
            <person name="Binder M."/>
            <person name="Majcherczyk A."/>
            <person name="Schneider P."/>
            <person name="Aerts A."/>
            <person name="Asiegbu F.O."/>
            <person name="Baker S.E."/>
            <person name="Barry K."/>
            <person name="Bendiksby M."/>
            <person name="Blumentritt M."/>
            <person name="Coutinho P.M."/>
            <person name="Cullen D."/>
            <person name="Cullen D."/>
            <person name="Gathman A."/>
            <person name="Goodell B."/>
            <person name="Henrissat B."/>
            <person name="Ihrmark K."/>
            <person name="Kauserud H."/>
            <person name="Kohler A."/>
            <person name="LaButti K."/>
            <person name="Lapidus A."/>
            <person name="Lavin J.L."/>
            <person name="Lee Y.-H."/>
            <person name="Lindquist E."/>
            <person name="Lilly W."/>
            <person name="Lucas S."/>
            <person name="Morin E."/>
            <person name="Murat C."/>
            <person name="Oguiza J.A."/>
            <person name="Park J."/>
            <person name="Pisabarro A.G."/>
            <person name="Riley R."/>
            <person name="Rosling A."/>
            <person name="Salamov A."/>
            <person name="Schmidt O."/>
            <person name="Schmutz J."/>
            <person name="Skrede I."/>
            <person name="Stenlid J."/>
            <person name="Wiebenga A."/>
            <person name="Xie X."/>
            <person name="Kues U."/>
            <person name="Hibbett D.S."/>
            <person name="Hoffmeister D."/>
            <person name="Hogberg N."/>
            <person name="Martin F."/>
            <person name="Grigoriev I.V."/>
            <person name="Watkinson S.C."/>
        </authorList>
    </citation>
    <scope>NUCLEOTIDE SEQUENCE</scope>
    <source>
        <strain evidence="1">S7.9</strain>
    </source>
</reference>
<dbReference type="GeneID" id="18818381"/>
<organism>
    <name type="scientific">Serpula lacrymans var. lacrymans (strain S7.9)</name>
    <name type="common">Dry rot fungus</name>
    <dbReference type="NCBI Taxonomy" id="578457"/>
    <lineage>
        <taxon>Eukaryota</taxon>
        <taxon>Fungi</taxon>
        <taxon>Dikarya</taxon>
        <taxon>Basidiomycota</taxon>
        <taxon>Agaricomycotina</taxon>
        <taxon>Agaricomycetes</taxon>
        <taxon>Agaricomycetidae</taxon>
        <taxon>Boletales</taxon>
        <taxon>Coniophorineae</taxon>
        <taxon>Serpulaceae</taxon>
        <taxon>Serpula</taxon>
    </lineage>
</organism>